<dbReference type="InterPro" id="IPR011527">
    <property type="entry name" value="ABC1_TM_dom"/>
</dbReference>
<reference evidence="10 11" key="1">
    <citation type="journal article" date="2009" name="Stand. Genomic Sci.">
        <title>Complete genome sequence of Sanguibacter keddieii type strain (ST-74).</title>
        <authorList>
            <person name="Ivanova N."/>
            <person name="Sikorski J."/>
            <person name="Sims D."/>
            <person name="Brettin T."/>
            <person name="Detter J.C."/>
            <person name="Han C."/>
            <person name="Lapidus A."/>
            <person name="Copeland A."/>
            <person name="Glavina Del Rio T."/>
            <person name="Nolan M."/>
            <person name="Chen F."/>
            <person name="Lucas S."/>
            <person name="Tice H."/>
            <person name="Cheng J.F."/>
            <person name="Bruce D."/>
            <person name="Goodwin L."/>
            <person name="Pitluck S."/>
            <person name="Pati A."/>
            <person name="Mavromatis K."/>
            <person name="Chen A."/>
            <person name="Palaniappan K."/>
            <person name="D'haeseleer P."/>
            <person name="Chain P."/>
            <person name="Bristow J."/>
            <person name="Eisen J.A."/>
            <person name="Markowitz V."/>
            <person name="Hugenholtz P."/>
            <person name="Goker M."/>
            <person name="Pukall R."/>
            <person name="Klenk H.P."/>
            <person name="Kyrpides N.C."/>
        </authorList>
    </citation>
    <scope>NUCLEOTIDE SEQUENCE [LARGE SCALE GENOMIC DNA]</scope>
    <source>
        <strain evidence="11">ATCC 51767 / DSM 10542 / NCFB 3025 / ST-74</strain>
    </source>
</reference>
<evidence type="ECO:0000256" key="5">
    <source>
        <dbReference type="ARBA" id="ARBA00022989"/>
    </source>
</evidence>
<dbReference type="STRING" id="446469.Sked_14490"/>
<dbReference type="CDD" id="cd18551">
    <property type="entry name" value="ABC_6TM_LmrA_like"/>
    <property type="match status" value="1"/>
</dbReference>
<dbReference type="PROSITE" id="PS50929">
    <property type="entry name" value="ABC_TM1F"/>
    <property type="match status" value="1"/>
</dbReference>
<evidence type="ECO:0000256" key="4">
    <source>
        <dbReference type="ARBA" id="ARBA00022840"/>
    </source>
</evidence>
<dbReference type="HOGENOM" id="CLU_000604_84_3_11"/>
<dbReference type="GO" id="GO:0005524">
    <property type="term" value="F:ATP binding"/>
    <property type="evidence" value="ECO:0007669"/>
    <property type="project" value="UniProtKB-KW"/>
</dbReference>
<dbReference type="PROSITE" id="PS00211">
    <property type="entry name" value="ABC_TRANSPORTER_1"/>
    <property type="match status" value="1"/>
</dbReference>
<dbReference type="GO" id="GO:0015421">
    <property type="term" value="F:ABC-type oligopeptide transporter activity"/>
    <property type="evidence" value="ECO:0007669"/>
    <property type="project" value="TreeGrafter"/>
</dbReference>
<dbReference type="InterPro" id="IPR003593">
    <property type="entry name" value="AAA+_ATPase"/>
</dbReference>
<name>D1BF89_SANKS</name>
<dbReference type="CDD" id="cd03228">
    <property type="entry name" value="ABCC_MRP_Like"/>
    <property type="match status" value="1"/>
</dbReference>
<dbReference type="AlphaFoldDB" id="D1BF89"/>
<feature type="transmembrane region" description="Helical" evidence="7">
    <location>
        <begin position="150"/>
        <end position="170"/>
    </location>
</feature>
<keyword evidence="2 7" id="KW-0812">Transmembrane</keyword>
<accession>D1BF89</accession>
<comment type="subcellular location">
    <subcellularLocation>
        <location evidence="1">Cell membrane</location>
        <topology evidence="1">Multi-pass membrane protein</topology>
    </subcellularLocation>
</comment>
<evidence type="ECO:0000259" key="9">
    <source>
        <dbReference type="PROSITE" id="PS50929"/>
    </source>
</evidence>
<dbReference type="SMART" id="SM00382">
    <property type="entry name" value="AAA"/>
    <property type="match status" value="1"/>
</dbReference>
<evidence type="ECO:0000313" key="11">
    <source>
        <dbReference type="Proteomes" id="UP000000322"/>
    </source>
</evidence>
<dbReference type="KEGG" id="ske:Sked_14490"/>
<dbReference type="GO" id="GO:0016887">
    <property type="term" value="F:ATP hydrolysis activity"/>
    <property type="evidence" value="ECO:0007669"/>
    <property type="project" value="InterPro"/>
</dbReference>
<dbReference type="eggNOG" id="COG1132">
    <property type="taxonomic scope" value="Bacteria"/>
</dbReference>
<keyword evidence="11" id="KW-1185">Reference proteome</keyword>
<keyword evidence="5 7" id="KW-1133">Transmembrane helix</keyword>
<dbReference type="OrthoDB" id="9806127at2"/>
<feature type="transmembrane region" description="Helical" evidence="7">
    <location>
        <begin position="271"/>
        <end position="292"/>
    </location>
</feature>
<dbReference type="Gene3D" id="3.40.50.300">
    <property type="entry name" value="P-loop containing nucleotide triphosphate hydrolases"/>
    <property type="match status" value="1"/>
</dbReference>
<dbReference type="InterPro" id="IPR036640">
    <property type="entry name" value="ABC1_TM_sf"/>
</dbReference>
<evidence type="ECO:0000313" key="10">
    <source>
        <dbReference type="EMBL" id="ACZ21385.1"/>
    </source>
</evidence>
<evidence type="ECO:0000259" key="8">
    <source>
        <dbReference type="PROSITE" id="PS50893"/>
    </source>
</evidence>
<dbReference type="Proteomes" id="UP000000322">
    <property type="component" value="Chromosome"/>
</dbReference>
<gene>
    <name evidence="10" type="ordered locus">Sked_14490</name>
</gene>
<dbReference type="SUPFAM" id="SSF52540">
    <property type="entry name" value="P-loop containing nucleoside triphosphate hydrolases"/>
    <property type="match status" value="1"/>
</dbReference>
<evidence type="ECO:0000256" key="7">
    <source>
        <dbReference type="SAM" id="Phobius"/>
    </source>
</evidence>
<feature type="transmembrane region" description="Helical" evidence="7">
    <location>
        <begin position="12"/>
        <end position="35"/>
    </location>
</feature>
<dbReference type="PANTHER" id="PTHR43394:SF1">
    <property type="entry name" value="ATP-BINDING CASSETTE SUB-FAMILY B MEMBER 10, MITOCHONDRIAL"/>
    <property type="match status" value="1"/>
</dbReference>
<dbReference type="RefSeq" id="WP_012866454.1">
    <property type="nucleotide sequence ID" value="NC_013521.1"/>
</dbReference>
<keyword evidence="4" id="KW-0067">ATP-binding</keyword>
<evidence type="ECO:0000256" key="2">
    <source>
        <dbReference type="ARBA" id="ARBA00022692"/>
    </source>
</evidence>
<evidence type="ECO:0000256" key="3">
    <source>
        <dbReference type="ARBA" id="ARBA00022741"/>
    </source>
</evidence>
<feature type="domain" description="ABC transporter" evidence="8">
    <location>
        <begin position="334"/>
        <end position="548"/>
    </location>
</feature>
<dbReference type="InterPro" id="IPR003439">
    <property type="entry name" value="ABC_transporter-like_ATP-bd"/>
</dbReference>
<organism evidence="10 11">
    <name type="scientific">Sanguibacter keddieii (strain ATCC 51767 / DSM 10542 / NCFB 3025 / ST-74)</name>
    <dbReference type="NCBI Taxonomy" id="446469"/>
    <lineage>
        <taxon>Bacteria</taxon>
        <taxon>Bacillati</taxon>
        <taxon>Actinomycetota</taxon>
        <taxon>Actinomycetes</taxon>
        <taxon>Micrococcales</taxon>
        <taxon>Sanguibacteraceae</taxon>
        <taxon>Sanguibacter</taxon>
    </lineage>
</organism>
<evidence type="ECO:0000256" key="6">
    <source>
        <dbReference type="ARBA" id="ARBA00023136"/>
    </source>
</evidence>
<dbReference type="SUPFAM" id="SSF90123">
    <property type="entry name" value="ABC transporter transmembrane region"/>
    <property type="match status" value="1"/>
</dbReference>
<dbReference type="InterPro" id="IPR017871">
    <property type="entry name" value="ABC_transporter-like_CS"/>
</dbReference>
<dbReference type="Pfam" id="PF00005">
    <property type="entry name" value="ABC_tran"/>
    <property type="match status" value="1"/>
</dbReference>
<dbReference type="GO" id="GO:0005886">
    <property type="term" value="C:plasma membrane"/>
    <property type="evidence" value="ECO:0007669"/>
    <property type="project" value="UniProtKB-SubCell"/>
</dbReference>
<proteinExistence type="predicted"/>
<dbReference type="Gene3D" id="1.20.1560.10">
    <property type="entry name" value="ABC transporter type 1, transmembrane domain"/>
    <property type="match status" value="1"/>
</dbReference>
<sequence>MTMREILHEHRARFAWASLLIIIGTGFGLMQPLVAGQVVSTVQLRESAWPAIWTLVGIFVVQVVTETLGRYHLEVTGEETARSLRRRVVVRALHARLETLSAYRSGDLISRIVGDPSAFQGAVTHGYLDMAIGILTLVGAALLMAAISPLLLITVVAIIAIAALGAGIFLSQLQAVATKKQAGIASLTADLESVLIAVRTVKTSNAELRESERLSRSVQRVLDAARRGAGLTAAATPSIYLAATGSLIAVVVIGGSQVADGSLSTSELVSALLYSTYIVVPLGGIVEGYTSVAAGRASLRRISEIVSLEAEYEYGEPSTMQGPADERTDHPVVFDRVDFSYAATAPPVLRSASIKVQRGSRCLIVGSSGSGKSTVLNLMCGLYVPQAGSISTLGSTPSGQDLRQLRSKIALVEQNSPVLHGTAREAVSYAVPQISDAEILRILSSVGLDGVFPDSCSLNRDLGDLGATLSGGERQRIALARGLAVRPDLLLLDEPTSSLDTRSFESVMASIAALPRDVTVVMVSHDYRQLEWADSIIEIRDGGLVWKT</sequence>
<dbReference type="Pfam" id="PF00664">
    <property type="entry name" value="ABC_membrane"/>
    <property type="match status" value="1"/>
</dbReference>
<dbReference type="InterPro" id="IPR039421">
    <property type="entry name" value="Type_1_exporter"/>
</dbReference>
<dbReference type="PANTHER" id="PTHR43394">
    <property type="entry name" value="ATP-DEPENDENT PERMEASE MDL1, MITOCHONDRIAL"/>
    <property type="match status" value="1"/>
</dbReference>
<feature type="domain" description="ABC transmembrane type-1" evidence="9">
    <location>
        <begin position="15"/>
        <end position="294"/>
    </location>
</feature>
<dbReference type="InterPro" id="IPR027417">
    <property type="entry name" value="P-loop_NTPase"/>
</dbReference>
<dbReference type="EMBL" id="CP001819">
    <property type="protein sequence ID" value="ACZ21385.1"/>
    <property type="molecule type" value="Genomic_DNA"/>
</dbReference>
<feature type="transmembrane region" description="Helical" evidence="7">
    <location>
        <begin position="126"/>
        <end position="144"/>
    </location>
</feature>
<feature type="transmembrane region" description="Helical" evidence="7">
    <location>
        <begin position="47"/>
        <end position="65"/>
    </location>
</feature>
<evidence type="ECO:0000256" key="1">
    <source>
        <dbReference type="ARBA" id="ARBA00004651"/>
    </source>
</evidence>
<dbReference type="PROSITE" id="PS50893">
    <property type="entry name" value="ABC_TRANSPORTER_2"/>
    <property type="match status" value="1"/>
</dbReference>
<keyword evidence="6 7" id="KW-0472">Membrane</keyword>
<keyword evidence="3" id="KW-0547">Nucleotide-binding</keyword>
<protein>
    <submittedName>
        <fullName evidence="10">ABC-type multidrug transport system, ATPase and permease component</fullName>
    </submittedName>
</protein>
<feature type="transmembrane region" description="Helical" evidence="7">
    <location>
        <begin position="239"/>
        <end position="259"/>
    </location>
</feature>